<dbReference type="EMBL" id="JBCAWK010000007">
    <property type="protein sequence ID" value="KAK8853441.1"/>
    <property type="molecule type" value="Genomic_DNA"/>
</dbReference>
<dbReference type="GO" id="GO:0045944">
    <property type="term" value="P:positive regulation of transcription by RNA polymerase II"/>
    <property type="evidence" value="ECO:0007669"/>
    <property type="project" value="TreeGrafter"/>
</dbReference>
<dbReference type="GO" id="GO:0003713">
    <property type="term" value="F:transcription coactivator activity"/>
    <property type="evidence" value="ECO:0007669"/>
    <property type="project" value="TreeGrafter"/>
</dbReference>
<dbReference type="PANTHER" id="PTHR48249">
    <property type="entry name" value="MEDIATOR OF RNA POLYMERASE II TRANSCRIPTION SUBUNIT 13"/>
    <property type="match status" value="1"/>
</dbReference>
<reference evidence="13 14" key="1">
    <citation type="journal article" date="2024" name="bioRxiv">
        <title>Comparative genomics of Cryptococcus and Kwoniella reveals pathogenesis evolution and contrasting karyotype dynamics via intercentromeric recombination or chromosome fusion.</title>
        <authorList>
            <person name="Coelho M.A."/>
            <person name="David-Palma M."/>
            <person name="Shea T."/>
            <person name="Bowers K."/>
            <person name="McGinley-Smith S."/>
            <person name="Mohammad A.W."/>
            <person name="Gnirke A."/>
            <person name="Yurkov A.M."/>
            <person name="Nowrousian M."/>
            <person name="Sun S."/>
            <person name="Cuomo C.A."/>
            <person name="Heitman J."/>
        </authorList>
    </citation>
    <scope>NUCLEOTIDE SEQUENCE [LARGE SCALE GENOMIC DNA]</scope>
    <source>
        <strain evidence="13 14">CBS 13917</strain>
    </source>
</reference>
<comment type="subcellular location">
    <subcellularLocation>
        <location evidence="1 10">Nucleus</location>
    </subcellularLocation>
</comment>
<evidence type="ECO:0000259" key="12">
    <source>
        <dbReference type="Pfam" id="PF06333"/>
    </source>
</evidence>
<keyword evidence="8 10" id="KW-0539">Nucleus</keyword>
<evidence type="ECO:0000256" key="10">
    <source>
        <dbReference type="RuleBase" id="RU364134"/>
    </source>
</evidence>
<evidence type="ECO:0000256" key="6">
    <source>
        <dbReference type="ARBA" id="ARBA00023159"/>
    </source>
</evidence>
<dbReference type="InterPro" id="IPR051139">
    <property type="entry name" value="Mediator_complx_sub13"/>
</dbReference>
<feature type="region of interest" description="Disordered" evidence="11">
    <location>
        <begin position="691"/>
        <end position="731"/>
    </location>
</feature>
<sequence length="1354" mass="149226">MVSSDYLSDTPARLSSSLRGRWVLDLPAPDSPIYIRRYETISESSKILQDHPSDPLEATWRNLNETGDLNVSTIGKALSSPCAIVTSQPSRQLWVFSTEEDVADVWDHLQELSPRLTPLIASALVSCSEHGHNLACLSRNAKCQVFINSTEGSHRNWDLFTAALVEKLAWKNGNRVFMVPSTLTDHQIPINATLRPLSSTKLFLTVQPNSFRRQRYLAPDLCLCTLQILGLPAVLLGPANFTAAQEARLSSSFDQTLGSAWKDGRIEARTRSSLVDRPYSDWSIFWVPLLQIETPPSPKTAGKQTARQIVEKWQRCQGVVTVWPSHLSERSDDSASAPTRQVDIRTGILSHLNASDLMAIATDVFGFLANYREPDLIDLEGEEGELDKEEDEDQTMDGKSAFDLGTIHEDMDGSNVHQAGTRSSPESRSDIDDLFSAGSNSPGQPEMLDQVPLSFLEEEHTPAGIQLDVVEFLGKMESEDQSERKIAQRGSTEEGPESRNLDLTNLITEDDFAFFDSPTDEVDRNNGLDLDMGMEVDRPLITDDPPIAVQQEDSESTSAKNINHAVVEEHSATGLIHKQSALSTVSRTAQVHERHSEASILSSPDIPSPAAQTSPQTVSIKAPISLDLIPTSFAAVPLPFSTGPTTFLYSPPSPAPTLESLSMRLQPLPKMKSLDKPSYPLAWEEDYDVSDLEDEEGYTGPPTPESEYDPYTSSSGKSTPVGAKNTTSQAGDEEVVEFCSIRCVSATEWIRLLQGAKEGLEDLQREWNLSWVQTSPGSNGTGVGALPPSPAETPRPTKTVDKDGALAQMDCERFAREVVGNKALRDMLGVNADGDETIITTQRGVKELIDGGATLSDLDSDTMIRTLTQPHIHTGFANDIMRLSISSLNYWSELGLQPAGGKKDVEAVLIGEAGTGMFEIGRSFMRELGSNYEARGFGSHHTSRMGSAIDGVVTVPLEAYPEAVLNLVNTSSQGNVVIYVLVPSLGSISRTIMRDLFANHLLLPDRVIIHLLTPSSLSSVNYSQLNLNVYDRIPRPIHPISIRGHPLDDVTEQNLPHMAFTLAKREEDVKPEFLMTWPLRSYDVMNRWKMVHATYAVNEELGVMVGFMMDSGAEAWDMKVWRTAIDVTIQERVGILWDWAKRMAGEWVVEWRMSMCKVGLMSHDELQAWRNLLGKKAPPVTLLMTESLPSPSLTDKRIPRPRHVANITPAILTDPGTRLIDATLSGQMTTMSDIRLPVDVSVTSGSSGMSQARSTMYPPSIFFLTLSSSVSDGFFTVPFHILYHKSPLGGDDSEEDQGMGKAQNEIGEDYYRLSTIINKRWEIERGLQGCASIGLEGLEKWVKIWAQRGEGVAK</sequence>
<accession>A0AAW0YLU4</accession>
<evidence type="ECO:0000256" key="2">
    <source>
        <dbReference type="ARBA" id="ARBA00009354"/>
    </source>
</evidence>
<comment type="function">
    <text evidence="10">Component of the SRB8-11 complex. The SRB8-11 complex is a regulatory module of the Mediator complex which is itself involved in regulation of basal and activated RNA polymerase II-dependent transcription. The SRB8-11 complex may be involved in the transcriptional repression of a subset of genes regulated by Mediator. It may inhibit the association of the Mediator complex with RNA polymerase II to form the holoenzyme complex.</text>
</comment>
<feature type="region of interest" description="Disordered" evidence="11">
    <location>
        <begin position="589"/>
        <end position="615"/>
    </location>
</feature>
<evidence type="ECO:0000256" key="3">
    <source>
        <dbReference type="ARBA" id="ARBA00019618"/>
    </source>
</evidence>
<feature type="region of interest" description="Disordered" evidence="11">
    <location>
        <begin position="479"/>
        <end position="500"/>
    </location>
</feature>
<dbReference type="Pfam" id="PF06333">
    <property type="entry name" value="Med13_C"/>
    <property type="match status" value="1"/>
</dbReference>
<comment type="caution">
    <text evidence="13">The sequence shown here is derived from an EMBL/GenBank/DDBJ whole genome shotgun (WGS) entry which is preliminary data.</text>
</comment>
<feature type="region of interest" description="Disordered" evidence="11">
    <location>
        <begin position="405"/>
        <end position="448"/>
    </location>
</feature>
<evidence type="ECO:0000256" key="11">
    <source>
        <dbReference type="SAM" id="MobiDB-lite"/>
    </source>
</evidence>
<evidence type="ECO:0000256" key="4">
    <source>
        <dbReference type="ARBA" id="ARBA00022491"/>
    </source>
</evidence>
<name>A0AAW0YLU4_9TREE</name>
<evidence type="ECO:0000256" key="9">
    <source>
        <dbReference type="ARBA" id="ARBA00032008"/>
    </source>
</evidence>
<keyword evidence="4 10" id="KW-0678">Repressor</keyword>
<dbReference type="RefSeq" id="XP_066802627.1">
    <property type="nucleotide sequence ID" value="XM_066947248.1"/>
</dbReference>
<dbReference type="InterPro" id="IPR009401">
    <property type="entry name" value="Med13_C"/>
</dbReference>
<feature type="compositionally biased region" description="Polar residues" evidence="11">
    <location>
        <begin position="415"/>
        <end position="424"/>
    </location>
</feature>
<comment type="similarity">
    <text evidence="2 10">Belongs to the Mediator complex subunit 13 family.</text>
</comment>
<dbReference type="KEGG" id="kne:92181405"/>
<evidence type="ECO:0000256" key="8">
    <source>
        <dbReference type="ARBA" id="ARBA00023242"/>
    </source>
</evidence>
<feature type="domain" description="Mediator complex subunit Med13 C-terminal" evidence="12">
    <location>
        <begin position="1059"/>
        <end position="1200"/>
    </location>
</feature>
<evidence type="ECO:0000313" key="14">
    <source>
        <dbReference type="Proteomes" id="UP001388673"/>
    </source>
</evidence>
<protein>
    <recommendedName>
        <fullName evidence="3 10">Mediator of RNA polymerase II transcription subunit 13</fullName>
    </recommendedName>
    <alternativeName>
        <fullName evidence="9 10">Mediator complex subunit 13</fullName>
    </alternativeName>
</protein>
<dbReference type="GeneID" id="92181405"/>
<gene>
    <name evidence="13" type="ORF">IAR55_004147</name>
</gene>
<keyword evidence="5 10" id="KW-0805">Transcription regulation</keyword>
<feature type="compositionally biased region" description="Polar residues" evidence="11">
    <location>
        <begin position="711"/>
        <end position="730"/>
    </location>
</feature>
<proteinExistence type="inferred from homology"/>
<evidence type="ECO:0000256" key="1">
    <source>
        <dbReference type="ARBA" id="ARBA00004123"/>
    </source>
</evidence>
<keyword evidence="6 10" id="KW-0010">Activator</keyword>
<keyword evidence="14" id="KW-1185">Reference proteome</keyword>
<evidence type="ECO:0000256" key="5">
    <source>
        <dbReference type="ARBA" id="ARBA00023015"/>
    </source>
</evidence>
<evidence type="ECO:0000313" key="13">
    <source>
        <dbReference type="EMBL" id="KAK8853441.1"/>
    </source>
</evidence>
<organism evidence="13 14">
    <name type="scientific">Kwoniella newhampshirensis</name>
    <dbReference type="NCBI Taxonomy" id="1651941"/>
    <lineage>
        <taxon>Eukaryota</taxon>
        <taxon>Fungi</taxon>
        <taxon>Dikarya</taxon>
        <taxon>Basidiomycota</taxon>
        <taxon>Agaricomycotina</taxon>
        <taxon>Tremellomycetes</taxon>
        <taxon>Tremellales</taxon>
        <taxon>Cryptococcaceae</taxon>
        <taxon>Kwoniella</taxon>
    </lineage>
</organism>
<feature type="region of interest" description="Disordered" evidence="11">
    <location>
        <begin position="774"/>
        <end position="797"/>
    </location>
</feature>
<evidence type="ECO:0000256" key="7">
    <source>
        <dbReference type="ARBA" id="ARBA00023163"/>
    </source>
</evidence>
<keyword evidence="7 10" id="KW-0804">Transcription</keyword>
<dbReference type="PANTHER" id="PTHR48249:SF3">
    <property type="entry name" value="MEDIATOR OF RNA POLYMERASE II TRANSCRIPTION SUBUNIT 13"/>
    <property type="match status" value="1"/>
</dbReference>
<comment type="subunit">
    <text evidence="10">Component of the SRB8-11 complex, which itself associates with the Mediator complex.</text>
</comment>
<dbReference type="Proteomes" id="UP001388673">
    <property type="component" value="Unassembled WGS sequence"/>
</dbReference>
<dbReference type="GO" id="GO:0016592">
    <property type="term" value="C:mediator complex"/>
    <property type="evidence" value="ECO:0007669"/>
    <property type="project" value="InterPro"/>
</dbReference>